<evidence type="ECO:0000313" key="2">
    <source>
        <dbReference type="EMBL" id="MDD1127027.1"/>
    </source>
</evidence>
<feature type="signal peptide" evidence="1">
    <location>
        <begin position="1"/>
        <end position="25"/>
    </location>
</feature>
<dbReference type="RefSeq" id="WP_273896027.1">
    <property type="nucleotide sequence ID" value="NZ_JAMDGS010000014.1"/>
</dbReference>
<evidence type="ECO:0008006" key="4">
    <source>
        <dbReference type="Google" id="ProtNLM"/>
    </source>
</evidence>
<accession>A0ABT5PT22</accession>
<keyword evidence="1" id="KW-0732">Signal</keyword>
<protein>
    <recommendedName>
        <fullName evidence="4">DUF4348 domain-containing protein</fullName>
    </recommendedName>
</protein>
<evidence type="ECO:0000256" key="1">
    <source>
        <dbReference type="SAM" id="SignalP"/>
    </source>
</evidence>
<name>A0ABT5PT22_9PSED</name>
<sequence>MNNQNQLIFALVISAVAFFSNSATAGGTDIESCPSKTFSSFLAAYTESPAVQREFTHNPLKKMITVDAEPEPEQKVVLVERQDINFPLVPNASRRASEGIQIEILEEAKKTAKVKIEKPDTDYQVLYIFKLDRCWFLEEIQDYSL</sequence>
<comment type="caution">
    <text evidence="2">The sequence shown here is derived from an EMBL/GenBank/DDBJ whole genome shotgun (WGS) entry which is preliminary data.</text>
</comment>
<organism evidence="2 3">
    <name type="scientific">Pseudomonas aphyarum</name>
    <dbReference type="NCBI Taxonomy" id="2942629"/>
    <lineage>
        <taxon>Bacteria</taxon>
        <taxon>Pseudomonadati</taxon>
        <taxon>Pseudomonadota</taxon>
        <taxon>Gammaproteobacteria</taxon>
        <taxon>Pseudomonadales</taxon>
        <taxon>Pseudomonadaceae</taxon>
        <taxon>Pseudomonas</taxon>
    </lineage>
</organism>
<gene>
    <name evidence="2" type="ORF">M5G18_20720</name>
</gene>
<dbReference type="Proteomes" id="UP001150531">
    <property type="component" value="Unassembled WGS sequence"/>
</dbReference>
<reference evidence="2" key="1">
    <citation type="submission" date="2022-05" db="EMBL/GenBank/DDBJ databases">
        <title>Novel Pseudomonas spp. Isolated from a Rainbow Trout Aquaculture Facility.</title>
        <authorList>
            <person name="Testerman T."/>
            <person name="Graf J."/>
        </authorList>
    </citation>
    <scope>NUCLEOTIDE SEQUENCE</scope>
    <source>
        <strain evidence="2">ID386</strain>
    </source>
</reference>
<evidence type="ECO:0000313" key="3">
    <source>
        <dbReference type="Proteomes" id="UP001150531"/>
    </source>
</evidence>
<proteinExistence type="predicted"/>
<feature type="chain" id="PRO_5046747317" description="DUF4348 domain-containing protein" evidence="1">
    <location>
        <begin position="26"/>
        <end position="145"/>
    </location>
</feature>
<dbReference type="EMBL" id="JAMDGS010000014">
    <property type="protein sequence ID" value="MDD1127027.1"/>
    <property type="molecule type" value="Genomic_DNA"/>
</dbReference>
<keyword evidence="3" id="KW-1185">Reference proteome</keyword>